<evidence type="ECO:0000256" key="1">
    <source>
        <dbReference type="ARBA" id="ARBA00022679"/>
    </source>
</evidence>
<dbReference type="RefSeq" id="XP_064681196.1">
    <property type="nucleotide sequence ID" value="XM_064821510.1"/>
</dbReference>
<dbReference type="InterPro" id="IPR002173">
    <property type="entry name" value="Carboh/pur_kinase_PfkB_CS"/>
</dbReference>
<reference evidence="4 5" key="1">
    <citation type="submission" date="2022-11" db="EMBL/GenBank/DDBJ databases">
        <title>Mucor velutinosus strain NIH1002 WGS.</title>
        <authorList>
            <person name="Subramanian P."/>
            <person name="Mullikin J.C."/>
            <person name="Segre J.A."/>
            <person name="Zelazny A.M."/>
        </authorList>
    </citation>
    <scope>NUCLEOTIDE SEQUENCE [LARGE SCALE GENOMIC DNA]</scope>
    <source>
        <strain evidence="4 5">NIH1002</strain>
    </source>
</reference>
<dbReference type="PANTHER" id="PTHR42774:SF3">
    <property type="entry name" value="KETOHEXOKINASE"/>
    <property type="match status" value="1"/>
</dbReference>
<dbReference type="GO" id="GO:0016301">
    <property type="term" value="F:kinase activity"/>
    <property type="evidence" value="ECO:0007669"/>
    <property type="project" value="UniProtKB-KW"/>
</dbReference>
<dbReference type="InterPro" id="IPR011611">
    <property type="entry name" value="PfkB_dom"/>
</dbReference>
<dbReference type="Pfam" id="PF00294">
    <property type="entry name" value="PfkB"/>
    <property type="match status" value="1"/>
</dbReference>
<dbReference type="AlphaFoldDB" id="A0AAN7DHB8"/>
<gene>
    <name evidence="4" type="ORF">ATC70_002128</name>
</gene>
<protein>
    <recommendedName>
        <fullName evidence="3">Carbohydrate kinase PfkB domain-containing protein</fullName>
    </recommendedName>
</protein>
<comment type="caution">
    <text evidence="4">The sequence shown here is derived from an EMBL/GenBank/DDBJ whole genome shotgun (WGS) entry which is preliminary data.</text>
</comment>
<dbReference type="Gene3D" id="3.40.1190.20">
    <property type="match status" value="1"/>
</dbReference>
<name>A0AAN7DHB8_9FUNG</name>
<dbReference type="PROSITE" id="PS00584">
    <property type="entry name" value="PFKB_KINASES_2"/>
    <property type="match status" value="1"/>
</dbReference>
<keyword evidence="1" id="KW-0808">Transferase</keyword>
<dbReference type="EMBL" id="JASEJX010000015">
    <property type="protein sequence ID" value="KAK4514530.1"/>
    <property type="molecule type" value="Genomic_DNA"/>
</dbReference>
<accession>A0AAN7DHB8</accession>
<sequence>MSHNSNGNSKNILLVGQIYQDTILHVAKFPEEDTKLRASNAEQRTGGNTCNTAKVLAQFDDINVCYMSAAGSRETSSHIMESLQDQGIATNDTTLYRDDKMLPSSIIIHNQESGSRTIISNNDLTDLTYEEFVQVFTGINNNNQWWVHFEGRNIGQTIQQIDWLNNKALEEHWRHDLTISVEVEKPERENIDLLIERGDVVFFSKIYAQHHEFTEAHSFLTESPLLQQKLKPSAIAFCTDGSKGASALDNKTKHTYQATPPTIEKVIDTVGAGDTFNAGIILHLSRHTPWKMADALEFACNLATRKVAQQGFDRLAAI</sequence>
<dbReference type="PANTHER" id="PTHR42774">
    <property type="entry name" value="PHOSPHOTRANSFERASE SYSTEM TRANSPORT PROTEIN"/>
    <property type="match status" value="1"/>
</dbReference>
<evidence type="ECO:0000313" key="5">
    <source>
        <dbReference type="Proteomes" id="UP001304243"/>
    </source>
</evidence>
<evidence type="ECO:0000256" key="2">
    <source>
        <dbReference type="ARBA" id="ARBA00022777"/>
    </source>
</evidence>
<keyword evidence="2" id="KW-0418">Kinase</keyword>
<proteinExistence type="predicted"/>
<dbReference type="InterPro" id="IPR029056">
    <property type="entry name" value="Ribokinase-like"/>
</dbReference>
<evidence type="ECO:0000259" key="3">
    <source>
        <dbReference type="Pfam" id="PF00294"/>
    </source>
</evidence>
<dbReference type="Proteomes" id="UP001304243">
    <property type="component" value="Unassembled WGS sequence"/>
</dbReference>
<keyword evidence="5" id="KW-1185">Reference proteome</keyword>
<dbReference type="GeneID" id="89945830"/>
<dbReference type="SUPFAM" id="SSF53613">
    <property type="entry name" value="Ribokinase-like"/>
    <property type="match status" value="1"/>
</dbReference>
<organism evidence="4 5">
    <name type="scientific">Mucor velutinosus</name>
    <dbReference type="NCBI Taxonomy" id="708070"/>
    <lineage>
        <taxon>Eukaryota</taxon>
        <taxon>Fungi</taxon>
        <taxon>Fungi incertae sedis</taxon>
        <taxon>Mucoromycota</taxon>
        <taxon>Mucoromycotina</taxon>
        <taxon>Mucoromycetes</taxon>
        <taxon>Mucorales</taxon>
        <taxon>Mucorineae</taxon>
        <taxon>Mucoraceae</taxon>
        <taxon>Mucor</taxon>
    </lineage>
</organism>
<evidence type="ECO:0000313" key="4">
    <source>
        <dbReference type="EMBL" id="KAK4514530.1"/>
    </source>
</evidence>
<feature type="domain" description="Carbohydrate kinase PfkB" evidence="3">
    <location>
        <begin position="10"/>
        <end position="311"/>
    </location>
</feature>
<dbReference type="InterPro" id="IPR052562">
    <property type="entry name" value="Ketohexokinase-related"/>
</dbReference>